<feature type="transmembrane region" description="Helical" evidence="5">
    <location>
        <begin position="789"/>
        <end position="809"/>
    </location>
</feature>
<gene>
    <name evidence="7" type="primary">tsgA</name>
    <name evidence="7" type="ORF">SNEC2469_LOCUS149</name>
</gene>
<name>A0A812IP81_9DINO</name>
<dbReference type="GO" id="GO:0022857">
    <property type="term" value="F:transmembrane transporter activity"/>
    <property type="evidence" value="ECO:0007669"/>
    <property type="project" value="InterPro"/>
</dbReference>
<evidence type="ECO:0000256" key="4">
    <source>
        <dbReference type="ARBA" id="ARBA00023136"/>
    </source>
</evidence>
<sequence length="859" mass="94025">MLPDQPVSATIIDSGWAGVVGYLFVIWLIPALSAYSDLDFRSLGRLDAGAVIDGQWWRTATSLTLHADIAHIASNSLFGCVFGLFVGRHLGSGLGWLLVLICGIAANLLNAFVQPDQFLAIGASTATFAALGIVPAFGWRRGFFRGRGFKRGFAPIFGAIALLAFTGFGAENVDVLGIGMGLAIAHIKLDNISLADQQRAGVVPPNLANSSSIRIPVADFSAMSSNPNDSATAGDFLEIWDHAFRDFGFVYLINHGLEDKYQRLHKALETFFDLPDNEKLKFRVAREYGHGGFIPQGQESVSRSYLDKEHARPPDAVESLATSNSDFATFPCKANGYHTDELSELSMELKDGLDDLAIRVMEIMAMCLDLPPAYFLNYYQHGKANNDLRVARYLPVTESQTGKQMRYGEHTDYTGFTFLWRSADNGLQCLHPDSKGSKWIDIPNKTEHKDALIVNAGDLIQRWTNDYWISNVHRVLGPVKKQYEEEITAGEHLRRKIAFDIPLTVAVSRFGYFTFGVFAGYILSFHIFDYMRLKTVVVTGYLLVALSVGGLYSFPSTTGLAFFLFSIGLFMSVQACGASTLVSWIWSGKQRQTFLIAQDAMFNGGGIAFTAMTTWLLTAQYHWASIYLLVALLTLLLSGIAATTKIQEPTDTKETSDIQTEWNIGILAVGVSILLFMTAKISIFIWAPQFVEQTFNATVEQSGRLLTNIFIGAFCGSLIGTYVVSRIKIEYFLIAMLTFGGAGLSIALTVTELDSVLIAGYLVGGSIGATFNAYTAFGLNCVRIPTHKNVAYILLAGGIGSAIAPWFSSQIVNTSGDVRDALMACLAIQGIVLFSVILLAVYIRRVNQISTDLMKMPGQ</sequence>
<feature type="transmembrane region" description="Helical" evidence="5">
    <location>
        <begin position="705"/>
        <end position="724"/>
    </location>
</feature>
<comment type="caution">
    <text evidence="7">The sequence shown here is derived from an EMBL/GenBank/DDBJ whole genome shotgun (WGS) entry which is preliminary data.</text>
</comment>
<evidence type="ECO:0000256" key="3">
    <source>
        <dbReference type="ARBA" id="ARBA00022989"/>
    </source>
</evidence>
<dbReference type="InterPro" id="IPR022764">
    <property type="entry name" value="Peptidase_S54_rhomboid_dom"/>
</dbReference>
<dbReference type="InterPro" id="IPR005123">
    <property type="entry name" value="Oxoglu/Fe-dep_dioxygenase_dom"/>
</dbReference>
<dbReference type="Gene3D" id="1.20.1540.10">
    <property type="entry name" value="Rhomboid-like"/>
    <property type="match status" value="1"/>
</dbReference>
<dbReference type="Pfam" id="PF01694">
    <property type="entry name" value="Rhomboid"/>
    <property type="match status" value="1"/>
</dbReference>
<keyword evidence="3 5" id="KW-1133">Transmembrane helix</keyword>
<dbReference type="Gene3D" id="1.20.1250.20">
    <property type="entry name" value="MFS general substrate transporter like domains"/>
    <property type="match status" value="2"/>
</dbReference>
<feature type="transmembrane region" description="Helical" evidence="5">
    <location>
        <begin position="94"/>
        <end position="113"/>
    </location>
</feature>
<dbReference type="InterPro" id="IPR044861">
    <property type="entry name" value="IPNS-like_FE2OG_OXY"/>
</dbReference>
<feature type="transmembrane region" description="Helical" evidence="5">
    <location>
        <begin position="119"/>
        <end position="140"/>
    </location>
</feature>
<dbReference type="InterPro" id="IPR027443">
    <property type="entry name" value="IPNS-like_sf"/>
</dbReference>
<dbReference type="PROSITE" id="PS51471">
    <property type="entry name" value="FE2OG_OXY"/>
    <property type="match status" value="1"/>
</dbReference>
<feature type="transmembrane region" description="Helical" evidence="5">
    <location>
        <begin position="152"/>
        <end position="170"/>
    </location>
</feature>
<dbReference type="InterPro" id="IPR050231">
    <property type="entry name" value="Iron_ascorbate_oxido_reductase"/>
</dbReference>
<dbReference type="PANTHER" id="PTHR47990">
    <property type="entry name" value="2-OXOGLUTARATE (2OG) AND FE(II)-DEPENDENT OXYGENASE SUPERFAMILY PROTEIN-RELATED"/>
    <property type="match status" value="1"/>
</dbReference>
<dbReference type="GO" id="GO:0004252">
    <property type="term" value="F:serine-type endopeptidase activity"/>
    <property type="evidence" value="ECO:0007669"/>
    <property type="project" value="InterPro"/>
</dbReference>
<dbReference type="InterPro" id="IPR011701">
    <property type="entry name" value="MFS"/>
</dbReference>
<feature type="transmembrane region" description="Helical" evidence="5">
    <location>
        <begin position="600"/>
        <end position="618"/>
    </location>
</feature>
<evidence type="ECO:0000313" key="8">
    <source>
        <dbReference type="Proteomes" id="UP000601435"/>
    </source>
</evidence>
<feature type="transmembrane region" description="Helical" evidence="5">
    <location>
        <begin position="756"/>
        <end position="777"/>
    </location>
</feature>
<feature type="domain" description="Fe2OG dioxygenase" evidence="6">
    <location>
        <begin position="384"/>
        <end position="503"/>
    </location>
</feature>
<evidence type="ECO:0000256" key="2">
    <source>
        <dbReference type="ARBA" id="ARBA00022692"/>
    </source>
</evidence>
<proteinExistence type="predicted"/>
<dbReference type="Gene3D" id="2.60.120.330">
    <property type="entry name" value="B-lactam Antibiotic, Isopenicillin N Synthase, Chain"/>
    <property type="match status" value="1"/>
</dbReference>
<dbReference type="SUPFAM" id="SSF51197">
    <property type="entry name" value="Clavaminate synthase-like"/>
    <property type="match status" value="1"/>
</dbReference>
<feature type="transmembrane region" description="Helical" evidence="5">
    <location>
        <begin position="15"/>
        <end position="35"/>
    </location>
</feature>
<dbReference type="Proteomes" id="UP000601435">
    <property type="component" value="Unassembled WGS sequence"/>
</dbReference>
<reference evidence="7" key="1">
    <citation type="submission" date="2021-02" db="EMBL/GenBank/DDBJ databases">
        <authorList>
            <person name="Dougan E. K."/>
            <person name="Rhodes N."/>
            <person name="Thang M."/>
            <person name="Chan C."/>
        </authorList>
    </citation>
    <scope>NUCLEOTIDE SEQUENCE</scope>
</reference>
<dbReference type="Pfam" id="PF03171">
    <property type="entry name" value="2OG-FeII_Oxy"/>
    <property type="match status" value="1"/>
</dbReference>
<dbReference type="SUPFAM" id="SSF103473">
    <property type="entry name" value="MFS general substrate transporter"/>
    <property type="match status" value="1"/>
</dbReference>
<feature type="transmembrane region" description="Helical" evidence="5">
    <location>
        <begin position="510"/>
        <end position="528"/>
    </location>
</feature>
<feature type="transmembrane region" description="Helical" evidence="5">
    <location>
        <begin position="821"/>
        <end position="843"/>
    </location>
</feature>
<dbReference type="GO" id="GO:0016020">
    <property type="term" value="C:membrane"/>
    <property type="evidence" value="ECO:0007669"/>
    <property type="project" value="UniProtKB-SubCell"/>
</dbReference>
<dbReference type="EMBL" id="CAJNJA010000001">
    <property type="protein sequence ID" value="CAE7149640.1"/>
    <property type="molecule type" value="Genomic_DNA"/>
</dbReference>
<comment type="subcellular location">
    <subcellularLocation>
        <location evidence="1">Membrane</location>
        <topology evidence="1">Multi-pass membrane protein</topology>
    </subcellularLocation>
</comment>
<feature type="transmembrane region" description="Helical" evidence="5">
    <location>
        <begin position="731"/>
        <end position="750"/>
    </location>
</feature>
<evidence type="ECO:0000256" key="1">
    <source>
        <dbReference type="ARBA" id="ARBA00004141"/>
    </source>
</evidence>
<dbReference type="InterPro" id="IPR036259">
    <property type="entry name" value="MFS_trans_sf"/>
</dbReference>
<evidence type="ECO:0000256" key="5">
    <source>
        <dbReference type="SAM" id="Phobius"/>
    </source>
</evidence>
<accession>A0A812IP81</accession>
<dbReference type="InterPro" id="IPR035952">
    <property type="entry name" value="Rhomboid-like_sf"/>
</dbReference>
<feature type="transmembrane region" description="Helical" evidence="5">
    <location>
        <begin position="535"/>
        <end position="554"/>
    </location>
</feature>
<protein>
    <submittedName>
        <fullName evidence="7">TsgA protein</fullName>
    </submittedName>
</protein>
<feature type="transmembrane region" description="Helical" evidence="5">
    <location>
        <begin position="560"/>
        <end position="588"/>
    </location>
</feature>
<dbReference type="Pfam" id="PF14226">
    <property type="entry name" value="DIOX_N"/>
    <property type="match status" value="1"/>
</dbReference>
<evidence type="ECO:0000259" key="6">
    <source>
        <dbReference type="PROSITE" id="PS51471"/>
    </source>
</evidence>
<evidence type="ECO:0000313" key="7">
    <source>
        <dbReference type="EMBL" id="CAE7149640.1"/>
    </source>
</evidence>
<dbReference type="AlphaFoldDB" id="A0A812IP81"/>
<keyword evidence="4 5" id="KW-0472">Membrane</keyword>
<feature type="transmembrane region" description="Helical" evidence="5">
    <location>
        <begin position="664"/>
        <end position="685"/>
    </location>
</feature>
<keyword evidence="8" id="KW-1185">Reference proteome</keyword>
<dbReference type="SUPFAM" id="SSF144091">
    <property type="entry name" value="Rhomboid-like"/>
    <property type="match status" value="1"/>
</dbReference>
<feature type="transmembrane region" description="Helical" evidence="5">
    <location>
        <begin position="624"/>
        <end position="643"/>
    </location>
</feature>
<dbReference type="Pfam" id="PF07690">
    <property type="entry name" value="MFS_1"/>
    <property type="match status" value="1"/>
</dbReference>
<dbReference type="InterPro" id="IPR026992">
    <property type="entry name" value="DIOX_N"/>
</dbReference>
<dbReference type="OrthoDB" id="288590at2759"/>
<keyword evidence="2 5" id="KW-0812">Transmembrane</keyword>
<organism evidence="7 8">
    <name type="scientific">Symbiodinium necroappetens</name>
    <dbReference type="NCBI Taxonomy" id="1628268"/>
    <lineage>
        <taxon>Eukaryota</taxon>
        <taxon>Sar</taxon>
        <taxon>Alveolata</taxon>
        <taxon>Dinophyceae</taxon>
        <taxon>Suessiales</taxon>
        <taxon>Symbiodiniaceae</taxon>
        <taxon>Symbiodinium</taxon>
    </lineage>
</organism>